<dbReference type="EMBL" id="LAPZ01000002">
    <property type="protein sequence ID" value="OSY88858.1"/>
    <property type="molecule type" value="Genomic_DNA"/>
</dbReference>
<accession>A0A1Y2PGQ3</accession>
<gene>
    <name evidence="1" type="ORF">WH52_04130</name>
</gene>
<dbReference type="Proteomes" id="UP000194221">
    <property type="component" value="Unassembled WGS sequence"/>
</dbReference>
<evidence type="ECO:0000313" key="1">
    <source>
        <dbReference type="EMBL" id="OSY88858.1"/>
    </source>
</evidence>
<name>A0A1Y2PGQ3_9FLAO</name>
<keyword evidence="2" id="KW-1185">Reference proteome</keyword>
<dbReference type="InParanoid" id="A0A1Y2PGQ3"/>
<protein>
    <submittedName>
        <fullName evidence="1">Uncharacterized protein</fullName>
    </submittedName>
</protein>
<organism evidence="1 2">
    <name type="scientific">Tenacibaculum holothuriorum</name>
    <dbReference type="NCBI Taxonomy" id="1635173"/>
    <lineage>
        <taxon>Bacteria</taxon>
        <taxon>Pseudomonadati</taxon>
        <taxon>Bacteroidota</taxon>
        <taxon>Flavobacteriia</taxon>
        <taxon>Flavobacteriales</taxon>
        <taxon>Flavobacteriaceae</taxon>
        <taxon>Tenacibaculum</taxon>
    </lineage>
</organism>
<sequence>MKVNEPLVIIFAFNLSLESHFSNFPEKFPERVVSSFLETISVKLLVALQEELPTVTPPYV</sequence>
<dbReference type="RefSeq" id="WP_086029666.1">
    <property type="nucleotide sequence ID" value="NZ_LAPZ01000002.1"/>
</dbReference>
<proteinExistence type="predicted"/>
<reference evidence="1 2" key="1">
    <citation type="submission" date="2015-03" db="EMBL/GenBank/DDBJ databases">
        <title>Genome sequence of Tenacibaculum sp. S2-2, isolated from intestinal microbiota of sea cucumber, Apostichopus japonicas.</title>
        <authorList>
            <person name="Shao Z."/>
            <person name="Wang L."/>
            <person name="Li X."/>
        </authorList>
    </citation>
    <scope>NUCLEOTIDE SEQUENCE [LARGE SCALE GENOMIC DNA]</scope>
    <source>
        <strain evidence="1 2">S2-2</strain>
    </source>
</reference>
<comment type="caution">
    <text evidence="1">The sequence shown here is derived from an EMBL/GenBank/DDBJ whole genome shotgun (WGS) entry which is preliminary data.</text>
</comment>
<evidence type="ECO:0000313" key="2">
    <source>
        <dbReference type="Proteomes" id="UP000194221"/>
    </source>
</evidence>
<dbReference type="AlphaFoldDB" id="A0A1Y2PGQ3"/>